<evidence type="ECO:0000313" key="3">
    <source>
        <dbReference type="EMBL" id="CAH1800039.1"/>
    </source>
</evidence>
<evidence type="ECO:0000256" key="2">
    <source>
        <dbReference type="ARBA" id="ARBA00023157"/>
    </source>
</evidence>
<dbReference type="AlphaFoldDB" id="A0A8J1XGM7"/>
<dbReference type="GO" id="GO:0005576">
    <property type="term" value="C:extracellular region"/>
    <property type="evidence" value="ECO:0007669"/>
    <property type="project" value="InterPro"/>
</dbReference>
<dbReference type="EMBL" id="CAIIXF020000011">
    <property type="protein sequence ID" value="CAH1800039.1"/>
    <property type="molecule type" value="Genomic_DNA"/>
</dbReference>
<protein>
    <submittedName>
        <fullName evidence="3">Uncharacterized protein</fullName>
    </submittedName>
</protein>
<dbReference type="GO" id="GO:0008061">
    <property type="term" value="F:chitin binding"/>
    <property type="evidence" value="ECO:0007669"/>
    <property type="project" value="InterPro"/>
</dbReference>
<proteinExistence type="predicted"/>
<evidence type="ECO:0000256" key="1">
    <source>
        <dbReference type="ARBA" id="ARBA00022989"/>
    </source>
</evidence>
<dbReference type="InterPro" id="IPR016186">
    <property type="entry name" value="C-type_lectin-like/link_sf"/>
</dbReference>
<dbReference type="CDD" id="cd00037">
    <property type="entry name" value="CLECT"/>
    <property type="match status" value="1"/>
</dbReference>
<keyword evidence="4" id="KW-1185">Reference proteome</keyword>
<dbReference type="SUPFAM" id="SSF82895">
    <property type="entry name" value="TSP-1 type 1 repeat"/>
    <property type="match status" value="1"/>
</dbReference>
<dbReference type="InterPro" id="IPR036508">
    <property type="entry name" value="Chitin-bd_dom_sf"/>
</dbReference>
<dbReference type="PROSITE" id="PS50948">
    <property type="entry name" value="PAN"/>
    <property type="match status" value="1"/>
</dbReference>
<dbReference type="SMART" id="SM00034">
    <property type="entry name" value="CLECT"/>
    <property type="match status" value="1"/>
</dbReference>
<dbReference type="FunFam" id="2.20.100.10:FF:000001">
    <property type="entry name" value="semaphorin-5A isoform X1"/>
    <property type="match status" value="1"/>
</dbReference>
<dbReference type="Pfam" id="PF00059">
    <property type="entry name" value="Lectin_C"/>
    <property type="match status" value="1"/>
</dbReference>
<organism evidence="3 4">
    <name type="scientific">Owenia fusiformis</name>
    <name type="common">Polychaete worm</name>
    <dbReference type="NCBI Taxonomy" id="6347"/>
    <lineage>
        <taxon>Eukaryota</taxon>
        <taxon>Metazoa</taxon>
        <taxon>Spiralia</taxon>
        <taxon>Lophotrochozoa</taxon>
        <taxon>Annelida</taxon>
        <taxon>Polychaeta</taxon>
        <taxon>Sedentaria</taxon>
        <taxon>Canalipalpata</taxon>
        <taxon>Sabellida</taxon>
        <taxon>Oweniida</taxon>
        <taxon>Oweniidae</taxon>
        <taxon>Owenia</taxon>
    </lineage>
</organism>
<dbReference type="Gene3D" id="3.10.100.10">
    <property type="entry name" value="Mannose-Binding Protein A, subunit A"/>
    <property type="match status" value="1"/>
</dbReference>
<keyword evidence="2" id="KW-1015">Disulfide bond</keyword>
<dbReference type="InterPro" id="IPR016187">
    <property type="entry name" value="CTDL_fold"/>
</dbReference>
<feature type="non-terminal residue" evidence="3">
    <location>
        <position position="629"/>
    </location>
</feature>
<dbReference type="PROSITE" id="PS50092">
    <property type="entry name" value="TSP1"/>
    <property type="match status" value="1"/>
</dbReference>
<comment type="caution">
    <text evidence="3">The sequence shown here is derived from an EMBL/GenBank/DDBJ whole genome shotgun (WGS) entry which is preliminary data.</text>
</comment>
<dbReference type="InterPro" id="IPR051527">
    <property type="entry name" value="KLR_subfamily_B"/>
</dbReference>
<dbReference type="SUPFAM" id="SSF57625">
    <property type="entry name" value="Invertebrate chitin-binding proteins"/>
    <property type="match status" value="1"/>
</dbReference>
<dbReference type="PANTHER" id="PTHR46784:SF1">
    <property type="entry name" value="KILLER CELL LECTIN-LIKE RECEPTOR SUBFAMILY B MEMBER 1"/>
    <property type="match status" value="1"/>
</dbReference>
<sequence length="629" mass="68924">MESIMNLAVIVFLAGLINLSEGTNSSHMIYVKTGDLGNGTEGVSIVIDSNTYLLEYDDPSRSPFTGNGTDSFEIDGPDIDVELIDHIDVLLEPCAQVTQYQGNTGSWNLIKIVIKDVNTGNKSRCICDCMIPNCFEGITTLNCSLVNVVHGGWGPWMKYTSSVCSRTCGSGTIISSYRDCNNPAPQNGGRQCVGDIYEIVPCNTQCCPGEYPITTFTNSPKYTIGSPSISLSSFFEHVLVGRITGLQNLTTGTRIKVNGPMSSHDVKIKNAVREFCDSSVYRMTKPQPSGFNLRYEVSVSIEDDLPLCLDNSSYVAVIPPTFTAEMTGIGCDEIGWRKNLSTDSSCFKLVSTVHHSWDAARLACIAEGADLATFSSQRQQNFILQLAHSGSLIWIGLTSKLNDIGRWEWINGTSYEGYITTKYLSYTAECAYLSQTGIAPEACSQSNTVVCERRDCTKPCCTNTYHDFAITGYNDLTIQKVTMSQCIDTCATSNACENVEYWSGDNSCVISETSLKDAVATDIGSLNIDKRVNFYETHCKACRGNDIVPHDSDSNTYYKCIDGVYVEHQCQSGMYMDYQESVCVELPVLTPLEMQYGFGSLFITNCEATTPQSTVTTTQSTVTTTQSTV</sequence>
<dbReference type="PROSITE" id="PS50940">
    <property type="entry name" value="CHIT_BIND_II"/>
    <property type="match status" value="1"/>
</dbReference>
<dbReference type="PROSITE" id="PS50041">
    <property type="entry name" value="C_TYPE_LECTIN_2"/>
    <property type="match status" value="1"/>
</dbReference>
<keyword evidence="1" id="KW-1133">Transmembrane helix</keyword>
<gene>
    <name evidence="3" type="ORF">OFUS_LOCUS23977</name>
</gene>
<keyword evidence="1" id="KW-0472">Membrane</keyword>
<dbReference type="GO" id="GO:0009986">
    <property type="term" value="C:cell surface"/>
    <property type="evidence" value="ECO:0007669"/>
    <property type="project" value="TreeGrafter"/>
</dbReference>
<keyword evidence="1" id="KW-0812">Transmembrane</keyword>
<dbReference type="SMART" id="SM00209">
    <property type="entry name" value="TSP1"/>
    <property type="match status" value="1"/>
</dbReference>
<dbReference type="InterPro" id="IPR000884">
    <property type="entry name" value="TSP1_rpt"/>
</dbReference>
<dbReference type="Gene3D" id="2.170.140.10">
    <property type="entry name" value="Chitin binding domain"/>
    <property type="match status" value="1"/>
</dbReference>
<dbReference type="SUPFAM" id="SSF56436">
    <property type="entry name" value="C-type lectin-like"/>
    <property type="match status" value="1"/>
</dbReference>
<dbReference type="InterPro" id="IPR003609">
    <property type="entry name" value="Pan_app"/>
</dbReference>
<dbReference type="GO" id="GO:0005886">
    <property type="term" value="C:plasma membrane"/>
    <property type="evidence" value="ECO:0007669"/>
    <property type="project" value="TreeGrafter"/>
</dbReference>
<dbReference type="OrthoDB" id="446173at2759"/>
<dbReference type="Gene3D" id="2.20.100.10">
    <property type="entry name" value="Thrombospondin type-1 (TSP1) repeat"/>
    <property type="match status" value="1"/>
</dbReference>
<dbReference type="InterPro" id="IPR002557">
    <property type="entry name" value="Chitin-bd_dom"/>
</dbReference>
<dbReference type="InterPro" id="IPR036383">
    <property type="entry name" value="TSP1_rpt_sf"/>
</dbReference>
<dbReference type="Pfam" id="PF00090">
    <property type="entry name" value="TSP_1"/>
    <property type="match status" value="1"/>
</dbReference>
<accession>A0A8J1XGM7</accession>
<dbReference type="InterPro" id="IPR001304">
    <property type="entry name" value="C-type_lectin-like"/>
</dbReference>
<name>A0A8J1XGM7_OWEFU</name>
<evidence type="ECO:0000313" key="4">
    <source>
        <dbReference type="Proteomes" id="UP000749559"/>
    </source>
</evidence>
<dbReference type="PANTHER" id="PTHR46784">
    <property type="entry name" value="KILLER CELL LECTIN-LIKE RECEPTOR SUBFAMILY B MEMBER 1"/>
    <property type="match status" value="1"/>
</dbReference>
<dbReference type="Proteomes" id="UP000749559">
    <property type="component" value="Unassembled WGS sequence"/>
</dbReference>
<dbReference type="GO" id="GO:0038023">
    <property type="term" value="F:signaling receptor activity"/>
    <property type="evidence" value="ECO:0007669"/>
    <property type="project" value="TreeGrafter"/>
</dbReference>
<reference evidence="3" key="1">
    <citation type="submission" date="2022-03" db="EMBL/GenBank/DDBJ databases">
        <authorList>
            <person name="Martin C."/>
        </authorList>
    </citation>
    <scope>NUCLEOTIDE SEQUENCE</scope>
</reference>